<comment type="caution">
    <text evidence="4">The sequence shown here is derived from an EMBL/GenBank/DDBJ whole genome shotgun (WGS) entry which is preliminary data.</text>
</comment>
<evidence type="ECO:0000259" key="3">
    <source>
        <dbReference type="Pfam" id="PF20151"/>
    </source>
</evidence>
<dbReference type="Pfam" id="PF20151">
    <property type="entry name" value="DUF6533"/>
    <property type="match status" value="1"/>
</dbReference>
<protein>
    <recommendedName>
        <fullName evidence="3">DUF6533 domain-containing protein</fullName>
    </recommendedName>
</protein>
<proteinExistence type="predicted"/>
<evidence type="ECO:0000313" key="4">
    <source>
        <dbReference type="EMBL" id="KAJ4489271.1"/>
    </source>
</evidence>
<dbReference type="AlphaFoldDB" id="A0A9W9ARN0"/>
<organism evidence="4 5">
    <name type="scientific">Lentinula lateritia</name>
    <dbReference type="NCBI Taxonomy" id="40482"/>
    <lineage>
        <taxon>Eukaryota</taxon>
        <taxon>Fungi</taxon>
        <taxon>Dikarya</taxon>
        <taxon>Basidiomycota</taxon>
        <taxon>Agaricomycotina</taxon>
        <taxon>Agaricomycetes</taxon>
        <taxon>Agaricomycetidae</taxon>
        <taxon>Agaricales</taxon>
        <taxon>Marasmiineae</taxon>
        <taxon>Omphalotaceae</taxon>
        <taxon>Lentinula</taxon>
    </lineage>
</organism>
<evidence type="ECO:0000313" key="5">
    <source>
        <dbReference type="Proteomes" id="UP001150238"/>
    </source>
</evidence>
<feature type="region of interest" description="Disordered" evidence="1">
    <location>
        <begin position="226"/>
        <end position="249"/>
    </location>
</feature>
<dbReference type="Proteomes" id="UP001150238">
    <property type="component" value="Unassembled WGS sequence"/>
</dbReference>
<evidence type="ECO:0000256" key="1">
    <source>
        <dbReference type="SAM" id="MobiDB-lite"/>
    </source>
</evidence>
<keyword evidence="2" id="KW-0472">Membrane</keyword>
<name>A0A9W9ARN0_9AGAR</name>
<sequence length="249" mass="28056">MDDILPQVQSVVLGNYAQAAVTTLCVADHIEMWPTEFSSIWKTRKTGISVLFLINRYMLLLFVMTQAVSNFSGNGTDEQLTLDIWSSVLEVGVMWNHLIKTIIQLAIPLLALGYDIFIFVSTAVKTVKHSVEMQRLNQSSITQIIIRDAIIATIFQVVSLKSGNAYNFEDFITPFFDILPNLLISRLMLNLHTFSKPRNTMMSQVQQTHVSSLDFASNRMLGSIGAPLDGRSFNEEEEDDGENENRGCW</sequence>
<dbReference type="EMBL" id="JANVFS010000007">
    <property type="protein sequence ID" value="KAJ4489271.1"/>
    <property type="molecule type" value="Genomic_DNA"/>
</dbReference>
<keyword evidence="2" id="KW-0812">Transmembrane</keyword>
<feature type="transmembrane region" description="Helical" evidence="2">
    <location>
        <begin position="48"/>
        <end position="68"/>
    </location>
</feature>
<evidence type="ECO:0000256" key="2">
    <source>
        <dbReference type="SAM" id="Phobius"/>
    </source>
</evidence>
<reference evidence="4" key="2">
    <citation type="journal article" date="2023" name="Proc. Natl. Acad. Sci. U.S.A.">
        <title>A global phylogenomic analysis of the shiitake genus Lentinula.</title>
        <authorList>
            <person name="Sierra-Patev S."/>
            <person name="Min B."/>
            <person name="Naranjo-Ortiz M."/>
            <person name="Looney B."/>
            <person name="Konkel Z."/>
            <person name="Slot J.C."/>
            <person name="Sakamoto Y."/>
            <person name="Steenwyk J.L."/>
            <person name="Rokas A."/>
            <person name="Carro J."/>
            <person name="Camarero S."/>
            <person name="Ferreira P."/>
            <person name="Molpeceres G."/>
            <person name="Ruiz-Duenas F.J."/>
            <person name="Serrano A."/>
            <person name="Henrissat B."/>
            <person name="Drula E."/>
            <person name="Hughes K.W."/>
            <person name="Mata J.L."/>
            <person name="Ishikawa N.K."/>
            <person name="Vargas-Isla R."/>
            <person name="Ushijima S."/>
            <person name="Smith C.A."/>
            <person name="Donoghue J."/>
            <person name="Ahrendt S."/>
            <person name="Andreopoulos W."/>
            <person name="He G."/>
            <person name="LaButti K."/>
            <person name="Lipzen A."/>
            <person name="Ng V."/>
            <person name="Riley R."/>
            <person name="Sandor L."/>
            <person name="Barry K."/>
            <person name="Martinez A.T."/>
            <person name="Xiao Y."/>
            <person name="Gibbons J.G."/>
            <person name="Terashima K."/>
            <person name="Grigoriev I.V."/>
            <person name="Hibbett D."/>
        </authorList>
    </citation>
    <scope>NUCLEOTIDE SEQUENCE</scope>
    <source>
        <strain evidence="4">Sp2 HRB7682 ss15</strain>
    </source>
</reference>
<gene>
    <name evidence="4" type="ORF">C8J55DRAFT_486560</name>
</gene>
<feature type="transmembrane region" description="Helical" evidence="2">
    <location>
        <begin position="102"/>
        <end position="120"/>
    </location>
</feature>
<accession>A0A9W9ARN0</accession>
<feature type="domain" description="DUF6533" evidence="3">
    <location>
        <begin position="16"/>
        <end position="61"/>
    </location>
</feature>
<dbReference type="InterPro" id="IPR045340">
    <property type="entry name" value="DUF6533"/>
</dbReference>
<keyword evidence="2" id="KW-1133">Transmembrane helix</keyword>
<reference evidence="4" key="1">
    <citation type="submission" date="2022-08" db="EMBL/GenBank/DDBJ databases">
        <authorList>
            <consortium name="DOE Joint Genome Institute"/>
            <person name="Min B."/>
            <person name="Riley R."/>
            <person name="Sierra-Patev S."/>
            <person name="Naranjo-Ortiz M."/>
            <person name="Looney B."/>
            <person name="Konkel Z."/>
            <person name="Slot J.C."/>
            <person name="Sakamoto Y."/>
            <person name="Steenwyk J.L."/>
            <person name="Rokas A."/>
            <person name="Carro J."/>
            <person name="Camarero S."/>
            <person name="Ferreira P."/>
            <person name="Molpeceres G."/>
            <person name="Ruiz-Duenas F.J."/>
            <person name="Serrano A."/>
            <person name="Henrissat B."/>
            <person name="Drula E."/>
            <person name="Hughes K.W."/>
            <person name="Mata J.L."/>
            <person name="Ishikawa N.K."/>
            <person name="Vargas-Isla R."/>
            <person name="Ushijima S."/>
            <person name="Smith C.A."/>
            <person name="Ahrendt S."/>
            <person name="Andreopoulos W."/>
            <person name="He G."/>
            <person name="Labutti K."/>
            <person name="Lipzen A."/>
            <person name="Ng V."/>
            <person name="Sandor L."/>
            <person name="Barry K."/>
            <person name="Martinez A.T."/>
            <person name="Xiao Y."/>
            <person name="Gibbons J.G."/>
            <person name="Terashima K."/>
            <person name="Hibbett D.S."/>
            <person name="Grigoriev I.V."/>
        </authorList>
    </citation>
    <scope>NUCLEOTIDE SEQUENCE</scope>
    <source>
        <strain evidence="4">Sp2 HRB7682 ss15</strain>
    </source>
</reference>